<evidence type="ECO:0000259" key="3">
    <source>
        <dbReference type="PROSITE" id="PS50172"/>
    </source>
</evidence>
<dbReference type="AlphaFoldDB" id="A0A314Y5B9"/>
<keyword evidence="4" id="KW-0413">Isomerase</keyword>
<evidence type="ECO:0000256" key="2">
    <source>
        <dbReference type="SAM" id="MobiDB-lite"/>
    </source>
</evidence>
<dbReference type="CDD" id="cd00027">
    <property type="entry name" value="BRCT"/>
    <property type="match status" value="1"/>
</dbReference>
<protein>
    <submittedName>
        <fullName evidence="4">DNA topoisomerase 2-binding protein 1</fullName>
    </submittedName>
</protein>
<feature type="domain" description="BRCT" evidence="3">
    <location>
        <begin position="354"/>
        <end position="446"/>
    </location>
</feature>
<dbReference type="GO" id="GO:0006270">
    <property type="term" value="P:DNA replication initiation"/>
    <property type="evidence" value="ECO:0007669"/>
    <property type="project" value="TreeGrafter"/>
</dbReference>
<evidence type="ECO:0000313" key="5">
    <source>
        <dbReference type="Proteomes" id="UP000250321"/>
    </source>
</evidence>
<dbReference type="InterPro" id="IPR001357">
    <property type="entry name" value="BRCT_dom"/>
</dbReference>
<proteinExistence type="predicted"/>
<dbReference type="OrthoDB" id="251770at2759"/>
<dbReference type="Pfam" id="PF12738">
    <property type="entry name" value="PTCB-BRCT"/>
    <property type="match status" value="2"/>
</dbReference>
<dbReference type="SUPFAM" id="SSF52113">
    <property type="entry name" value="BRCT domain"/>
    <property type="match status" value="4"/>
</dbReference>
<organism evidence="4 5">
    <name type="scientific">Prunus yedoensis var. nudiflora</name>
    <dbReference type="NCBI Taxonomy" id="2094558"/>
    <lineage>
        <taxon>Eukaryota</taxon>
        <taxon>Viridiplantae</taxon>
        <taxon>Streptophyta</taxon>
        <taxon>Embryophyta</taxon>
        <taxon>Tracheophyta</taxon>
        <taxon>Spermatophyta</taxon>
        <taxon>Magnoliopsida</taxon>
        <taxon>eudicotyledons</taxon>
        <taxon>Gunneridae</taxon>
        <taxon>Pentapetalae</taxon>
        <taxon>rosids</taxon>
        <taxon>fabids</taxon>
        <taxon>Rosales</taxon>
        <taxon>Rosaceae</taxon>
        <taxon>Amygdaloideae</taxon>
        <taxon>Amygdaleae</taxon>
        <taxon>Prunus</taxon>
    </lineage>
</organism>
<dbReference type="FunFam" id="3.40.50.10190:FF:000052">
    <property type="entry name" value="Transcription coactivator"/>
    <property type="match status" value="1"/>
</dbReference>
<dbReference type="EMBL" id="PJQY01001478">
    <property type="protein sequence ID" value="PQQ02312.1"/>
    <property type="molecule type" value="Genomic_DNA"/>
</dbReference>
<feature type="region of interest" description="Disordered" evidence="2">
    <location>
        <begin position="479"/>
        <end position="499"/>
    </location>
</feature>
<keyword evidence="5" id="KW-1185">Reference proteome</keyword>
<feature type="domain" description="BRCT" evidence="3">
    <location>
        <begin position="208"/>
        <end position="251"/>
    </location>
</feature>
<evidence type="ECO:0000256" key="1">
    <source>
        <dbReference type="ARBA" id="ARBA00022737"/>
    </source>
</evidence>
<dbReference type="CDD" id="cd17731">
    <property type="entry name" value="BRCT_TopBP1_rpt2_like"/>
    <property type="match status" value="2"/>
</dbReference>
<dbReference type="GO" id="GO:0016853">
    <property type="term" value="F:isomerase activity"/>
    <property type="evidence" value="ECO:0007669"/>
    <property type="project" value="UniProtKB-KW"/>
</dbReference>
<keyword evidence="1" id="KW-0677">Repeat</keyword>
<dbReference type="SMART" id="SM00292">
    <property type="entry name" value="BRCT"/>
    <property type="match status" value="5"/>
</dbReference>
<dbReference type="InterPro" id="IPR036420">
    <property type="entry name" value="BRCT_dom_sf"/>
</dbReference>
<dbReference type="GO" id="GO:0007095">
    <property type="term" value="P:mitotic G2 DNA damage checkpoint signaling"/>
    <property type="evidence" value="ECO:0007669"/>
    <property type="project" value="TreeGrafter"/>
</dbReference>
<dbReference type="Proteomes" id="UP000250321">
    <property type="component" value="Unassembled WGS sequence"/>
</dbReference>
<sequence>MLKTTTFKGANVFMSRNLVPPEIFDALHDALKLNGANVFLCCDPSRTGPDDYHVIASSDHEKFEDLRAKGCNLLGPQCVFSCANQHRALPKQGFTCCLAMDGFKVLASGFEGDEKVKIEKLVTAMGGVLHAKACLDVNFVIVKNVLAGKYKWALNTLKKPIVTINWLSQCWNEHRNVPQDSFRVLPFSGLMISVTRIPADERKEIEKLITENEGDKYKVAQRWGHIRIVTRKWFDQSISRRACLNEDSYPVQGGSISSNKSVRGCFTLQNSQRSSSGNLQSVPPSVVADSNLTAAPCSGTMDSDLEATVSQNITTTFSHAPHVMKNEDSKAPPLESKSEAYLDGCVADDSQSEDNDLYLSECRISLVGFKASEMRRLVNMIRRGGGSRYMSFNDKLTHIVVGTPSEIEKKEVRGFAALGVIHVVRTTWLEDCDREKKETPVLPKHIAYDLVLPEGALIGMTSTIQGTISTTHLSIPSDQLHGNTSAATGMGSLEKKREKKPEINMKGDKSMEAAVGPSKWSKLPVINGKKSAFTIECHGVITSSVDVAQTTYVSSHWIRSCLEDGCLLDVSSHILYAPLPCRIPLPGFENFRFCVSQYEEKDRLLLRNLCFVLGAKFGEKLTKKVTHLLCKFTNGPKYQAACTKGIHPITAEWVYECVKKNKVVALDQFYPKKVTAEDREAGLCTMSQYPTQAVQMISAGNSSECPSQSQDLRTSSGENIGSRNDSLREEASEPSFCNKKARVSEDDGEKGLLSSGVHLRTPACTTGERKVKSSGEVSQVVPDVASAIEDLLEQTSKIHDQKSPGRSLCDSSIFSPDCSALRQDHSDSHSVIGLSRHWLNRAGKKDDIHDPSGEQKAGLYDGFSETQTESQVVGYEEDLTGRQMLIDRVRTRSSLA</sequence>
<feature type="compositionally biased region" description="Polar residues" evidence="2">
    <location>
        <begin position="700"/>
        <end position="724"/>
    </location>
</feature>
<gene>
    <name evidence="4" type="ORF">Pyn_24378</name>
</gene>
<dbReference type="InterPro" id="IPR059215">
    <property type="entry name" value="BRCT2_TopBP1-like"/>
</dbReference>
<name>A0A314Y5B9_PRUYE</name>
<dbReference type="Pfam" id="PF00533">
    <property type="entry name" value="BRCT"/>
    <property type="match status" value="1"/>
</dbReference>
<dbReference type="FunFam" id="3.40.50.10190:FF:000061">
    <property type="entry name" value="Transcription coactivator"/>
    <property type="match status" value="1"/>
</dbReference>
<dbReference type="PANTHER" id="PTHR13561:SF20">
    <property type="entry name" value="DNA TOPOISOMERASE 2-BINDING PROTEIN 1"/>
    <property type="match status" value="1"/>
</dbReference>
<feature type="domain" description="BRCT" evidence="3">
    <location>
        <begin position="100"/>
        <end position="184"/>
    </location>
</feature>
<comment type="caution">
    <text evidence="4">The sequence shown here is derived from an EMBL/GenBank/DDBJ whole genome shotgun (WGS) entry which is preliminary data.</text>
</comment>
<dbReference type="STRING" id="2094558.A0A314Y5B9"/>
<reference evidence="4 5" key="1">
    <citation type="submission" date="2018-02" db="EMBL/GenBank/DDBJ databases">
        <title>Draft genome of wild Prunus yedoensis var. nudiflora.</title>
        <authorList>
            <person name="Baek S."/>
            <person name="Kim J.-H."/>
            <person name="Choi K."/>
            <person name="Kim G.-B."/>
            <person name="Cho A."/>
            <person name="Jang H."/>
            <person name="Shin C.-H."/>
            <person name="Yu H.-J."/>
            <person name="Mun J.-H."/>
        </authorList>
    </citation>
    <scope>NUCLEOTIDE SEQUENCE [LARGE SCALE GENOMIC DNA]</scope>
    <source>
        <strain evidence="5">cv. Jeju island</strain>
        <tissue evidence="4">Leaf</tissue>
    </source>
</reference>
<dbReference type="GO" id="GO:0033314">
    <property type="term" value="P:mitotic DNA replication checkpoint signaling"/>
    <property type="evidence" value="ECO:0007669"/>
    <property type="project" value="TreeGrafter"/>
</dbReference>
<evidence type="ECO:0000313" key="4">
    <source>
        <dbReference type="EMBL" id="PQQ02312.1"/>
    </source>
</evidence>
<feature type="region of interest" description="Disordered" evidence="2">
    <location>
        <begin position="700"/>
        <end position="741"/>
    </location>
</feature>
<feature type="domain" description="BRCT" evidence="3">
    <location>
        <begin position="588"/>
        <end position="671"/>
    </location>
</feature>
<dbReference type="PROSITE" id="PS50172">
    <property type="entry name" value="BRCT"/>
    <property type="match status" value="4"/>
</dbReference>
<dbReference type="Gene3D" id="3.40.50.10190">
    <property type="entry name" value="BRCT domain"/>
    <property type="match status" value="6"/>
</dbReference>
<dbReference type="PANTHER" id="PTHR13561">
    <property type="entry name" value="DNA REPLICATION REGULATOR DPB11-RELATED"/>
    <property type="match status" value="1"/>
</dbReference>
<dbReference type="CDD" id="cd17718">
    <property type="entry name" value="BRCT_TopBP1_rpt3"/>
    <property type="match status" value="1"/>
</dbReference>
<accession>A0A314Y5B9</accession>